<gene>
    <name evidence="1" type="ORF">E2C01_060829</name>
</gene>
<dbReference type="Proteomes" id="UP000324222">
    <property type="component" value="Unassembled WGS sequence"/>
</dbReference>
<dbReference type="AlphaFoldDB" id="A0A5B7HCR1"/>
<protein>
    <submittedName>
        <fullName evidence="1">Uncharacterized protein</fullName>
    </submittedName>
</protein>
<evidence type="ECO:0000313" key="1">
    <source>
        <dbReference type="EMBL" id="MPC66678.1"/>
    </source>
</evidence>
<evidence type="ECO:0000313" key="2">
    <source>
        <dbReference type="Proteomes" id="UP000324222"/>
    </source>
</evidence>
<name>A0A5B7HCR1_PORTR</name>
<organism evidence="1 2">
    <name type="scientific">Portunus trituberculatus</name>
    <name type="common">Swimming crab</name>
    <name type="synonym">Neptunus trituberculatus</name>
    <dbReference type="NCBI Taxonomy" id="210409"/>
    <lineage>
        <taxon>Eukaryota</taxon>
        <taxon>Metazoa</taxon>
        <taxon>Ecdysozoa</taxon>
        <taxon>Arthropoda</taxon>
        <taxon>Crustacea</taxon>
        <taxon>Multicrustacea</taxon>
        <taxon>Malacostraca</taxon>
        <taxon>Eumalacostraca</taxon>
        <taxon>Eucarida</taxon>
        <taxon>Decapoda</taxon>
        <taxon>Pleocyemata</taxon>
        <taxon>Brachyura</taxon>
        <taxon>Eubrachyura</taxon>
        <taxon>Portunoidea</taxon>
        <taxon>Portunidae</taxon>
        <taxon>Portuninae</taxon>
        <taxon>Portunus</taxon>
    </lineage>
</organism>
<proteinExistence type="predicted"/>
<sequence length="66" mass="7137">MTQPMIEVVTQLAWDGTSAIDLTTQAGHPDARHGVDSAAEGKVIARKERNPPVCASFRLLPLSLMH</sequence>
<accession>A0A5B7HCR1</accession>
<reference evidence="1 2" key="1">
    <citation type="submission" date="2019-05" db="EMBL/GenBank/DDBJ databases">
        <title>Another draft genome of Portunus trituberculatus and its Hox gene families provides insights of decapod evolution.</title>
        <authorList>
            <person name="Jeong J.-H."/>
            <person name="Song I."/>
            <person name="Kim S."/>
            <person name="Choi T."/>
            <person name="Kim D."/>
            <person name="Ryu S."/>
            <person name="Kim W."/>
        </authorList>
    </citation>
    <scope>NUCLEOTIDE SEQUENCE [LARGE SCALE GENOMIC DNA]</scope>
    <source>
        <tissue evidence="1">Muscle</tissue>
    </source>
</reference>
<dbReference type="EMBL" id="VSRR010025109">
    <property type="protein sequence ID" value="MPC66678.1"/>
    <property type="molecule type" value="Genomic_DNA"/>
</dbReference>
<keyword evidence="2" id="KW-1185">Reference proteome</keyword>
<comment type="caution">
    <text evidence="1">The sequence shown here is derived from an EMBL/GenBank/DDBJ whole genome shotgun (WGS) entry which is preliminary data.</text>
</comment>